<dbReference type="Gene3D" id="1.10.3520.10">
    <property type="entry name" value="Glycolipid transfer protein"/>
    <property type="match status" value="1"/>
</dbReference>
<accession>A0A317XGY5</accession>
<dbReference type="EMBL" id="KZ819205">
    <property type="protein sequence ID" value="PWY97539.1"/>
    <property type="molecule type" value="Genomic_DNA"/>
</dbReference>
<organism evidence="3 4">
    <name type="scientific">Testicularia cyperi</name>
    <dbReference type="NCBI Taxonomy" id="1882483"/>
    <lineage>
        <taxon>Eukaryota</taxon>
        <taxon>Fungi</taxon>
        <taxon>Dikarya</taxon>
        <taxon>Basidiomycota</taxon>
        <taxon>Ustilaginomycotina</taxon>
        <taxon>Ustilaginomycetes</taxon>
        <taxon>Ustilaginales</taxon>
        <taxon>Anthracoideaceae</taxon>
        <taxon>Testicularia</taxon>
    </lineage>
</organism>
<dbReference type="GO" id="GO:1902388">
    <property type="term" value="F:ceramide 1-phosphate transfer activity"/>
    <property type="evidence" value="ECO:0007669"/>
    <property type="project" value="TreeGrafter"/>
</dbReference>
<evidence type="ECO:0000313" key="3">
    <source>
        <dbReference type="EMBL" id="PWY97539.1"/>
    </source>
</evidence>
<dbReference type="InParanoid" id="A0A317XGY5"/>
<dbReference type="FunFam" id="1.10.3520.10:FF:000001">
    <property type="entry name" value="Pleckstrin domain-containing family A member 8"/>
    <property type="match status" value="1"/>
</dbReference>
<sequence length="201" mass="22395">MSATYFEQCKRSFADVPSENGVDTLAFIEACEGLVKLFDLLGNTAFKVVQNDMNGNIAKVNNRLQETGPERSGTLEKLVQNEGPGGTPKRTATEGLMWLLRGLDFTAQAMRNSLTNKNEELATSFTNAYGSTLRPYHGMLVRPVFGLAMKACPYRKDFYSKLGSPPEKVDEELEKWLSGLERIVAHMKSFYASGNYEKGFK</sequence>
<evidence type="ECO:0000256" key="1">
    <source>
        <dbReference type="ARBA" id="ARBA00022448"/>
    </source>
</evidence>
<reference evidence="3 4" key="1">
    <citation type="journal article" date="2018" name="Mol. Biol. Evol.">
        <title>Broad Genomic Sampling Reveals a Smut Pathogenic Ancestry of the Fungal Clade Ustilaginomycotina.</title>
        <authorList>
            <person name="Kijpornyongpan T."/>
            <person name="Mondo S.J."/>
            <person name="Barry K."/>
            <person name="Sandor L."/>
            <person name="Lee J."/>
            <person name="Lipzen A."/>
            <person name="Pangilinan J."/>
            <person name="LaButti K."/>
            <person name="Hainaut M."/>
            <person name="Henrissat B."/>
            <person name="Grigoriev I.V."/>
            <person name="Spatafora J.W."/>
            <person name="Aime M.C."/>
        </authorList>
    </citation>
    <scope>NUCLEOTIDE SEQUENCE [LARGE SCALE GENOMIC DNA]</scope>
    <source>
        <strain evidence="3 4">MCA 3645</strain>
    </source>
</reference>
<dbReference type="Proteomes" id="UP000246740">
    <property type="component" value="Unassembled WGS sequence"/>
</dbReference>
<protein>
    <submittedName>
        <fullName evidence="3">Putative het-c2 protein</fullName>
    </submittedName>
</protein>
<keyword evidence="1" id="KW-0813">Transport</keyword>
<dbReference type="InterPro" id="IPR014830">
    <property type="entry name" value="Glycolipid_transfer_prot_dom"/>
</dbReference>
<dbReference type="Pfam" id="PF08718">
    <property type="entry name" value="GLTP"/>
    <property type="match status" value="1"/>
</dbReference>
<dbReference type="OrthoDB" id="205255at2759"/>
<dbReference type="STRING" id="1882483.A0A317XGY5"/>
<dbReference type="GO" id="GO:0005829">
    <property type="term" value="C:cytosol"/>
    <property type="evidence" value="ECO:0007669"/>
    <property type="project" value="TreeGrafter"/>
</dbReference>
<evidence type="ECO:0000313" key="4">
    <source>
        <dbReference type="Proteomes" id="UP000246740"/>
    </source>
</evidence>
<gene>
    <name evidence="3" type="ORF">BCV70DRAFT_49143</name>
</gene>
<proteinExistence type="predicted"/>
<keyword evidence="4" id="KW-1185">Reference proteome</keyword>
<name>A0A317XGY5_9BASI</name>
<feature type="domain" description="Glycolipid transfer protein" evidence="2">
    <location>
        <begin position="22"/>
        <end position="163"/>
    </location>
</feature>
<dbReference type="GO" id="GO:1902387">
    <property type="term" value="F:ceramide 1-phosphate binding"/>
    <property type="evidence" value="ECO:0007669"/>
    <property type="project" value="TreeGrafter"/>
</dbReference>
<dbReference type="InterPro" id="IPR036497">
    <property type="entry name" value="GLTP_sf"/>
</dbReference>
<dbReference type="GO" id="GO:0016020">
    <property type="term" value="C:membrane"/>
    <property type="evidence" value="ECO:0007669"/>
    <property type="project" value="TreeGrafter"/>
</dbReference>
<dbReference type="PANTHER" id="PTHR10219:SF25">
    <property type="entry name" value="PLECKSTRIN HOMOLOGY DOMAIN-CONTAINING FAMILY A MEMBER 8"/>
    <property type="match status" value="1"/>
</dbReference>
<dbReference type="PANTHER" id="PTHR10219">
    <property type="entry name" value="GLYCOLIPID TRANSFER PROTEIN-RELATED"/>
    <property type="match status" value="1"/>
</dbReference>
<evidence type="ECO:0000259" key="2">
    <source>
        <dbReference type="Pfam" id="PF08718"/>
    </source>
</evidence>
<dbReference type="AlphaFoldDB" id="A0A317XGY5"/>
<dbReference type="SUPFAM" id="SSF110004">
    <property type="entry name" value="Glycolipid transfer protein, GLTP"/>
    <property type="match status" value="1"/>
</dbReference>